<feature type="transmembrane region" description="Helical" evidence="1">
    <location>
        <begin position="348"/>
        <end position="366"/>
    </location>
</feature>
<keyword evidence="4" id="KW-1185">Reference proteome</keyword>
<proteinExistence type="predicted"/>
<dbReference type="EMBL" id="CP036275">
    <property type="protein sequence ID" value="QDU37469.1"/>
    <property type="molecule type" value="Genomic_DNA"/>
</dbReference>
<keyword evidence="1" id="KW-1133">Transmembrane helix</keyword>
<keyword evidence="1" id="KW-0472">Membrane</keyword>
<feature type="signal peptide" evidence="2">
    <location>
        <begin position="1"/>
        <end position="21"/>
    </location>
</feature>
<sequence precursor="true">MQRFLLYLIALVSGFCSPLQAADSHDTSPGIAALVADLQVYEAAYDDIDAKIEVAYTDTRPVHPEDPNTSRVTQSLEQVRFSRTGGKTRVEASGEFQSPARTTATYQLSIFDGTSTYVGADDPLVNIYDGLHNHSRAVYPHRLLSFTVDPRNVRLSTYLLGDSAIAAERPEDSPLPNKTVVARVLGREEYDGLDCTHVRIDIVRVSNDKMIARWDYWLAHERNLLPVHLKGYIGRVSDSIPVAEGWVTAWTQLADGVWFPVTAETIRYDSFGIAKHQQQHQTIVRTIHVDEVTLSPDFPDGFFEHPSIPDGTQVYRINDQSEVYEAYVSGRSAASPGTAATTEPFRNWLLVGNLAAVAVVLAGVALRRRRRARNSHAH</sequence>
<accession>A0A517Z4T4</accession>
<evidence type="ECO:0000256" key="2">
    <source>
        <dbReference type="SAM" id="SignalP"/>
    </source>
</evidence>
<dbReference type="OrthoDB" id="275460at2"/>
<dbReference type="Proteomes" id="UP000320496">
    <property type="component" value="Chromosome"/>
</dbReference>
<organism evidence="3 4">
    <name type="scientific">Maioricimonas rarisocia</name>
    <dbReference type="NCBI Taxonomy" id="2528026"/>
    <lineage>
        <taxon>Bacteria</taxon>
        <taxon>Pseudomonadati</taxon>
        <taxon>Planctomycetota</taxon>
        <taxon>Planctomycetia</taxon>
        <taxon>Planctomycetales</taxon>
        <taxon>Planctomycetaceae</taxon>
        <taxon>Maioricimonas</taxon>
    </lineage>
</organism>
<evidence type="ECO:0000313" key="3">
    <source>
        <dbReference type="EMBL" id="QDU37469.1"/>
    </source>
</evidence>
<evidence type="ECO:0008006" key="5">
    <source>
        <dbReference type="Google" id="ProtNLM"/>
    </source>
</evidence>
<dbReference type="RefSeq" id="WP_145368318.1">
    <property type="nucleotide sequence ID" value="NZ_CP036275.1"/>
</dbReference>
<evidence type="ECO:0000313" key="4">
    <source>
        <dbReference type="Proteomes" id="UP000320496"/>
    </source>
</evidence>
<dbReference type="KEGG" id="mri:Mal4_17830"/>
<dbReference type="AlphaFoldDB" id="A0A517Z4T4"/>
<gene>
    <name evidence="3" type="ORF">Mal4_17830</name>
</gene>
<keyword evidence="2" id="KW-0732">Signal</keyword>
<protein>
    <recommendedName>
        <fullName evidence="5">DUF3857 domain-containing protein</fullName>
    </recommendedName>
</protein>
<name>A0A517Z4T4_9PLAN</name>
<feature type="chain" id="PRO_5022061579" description="DUF3857 domain-containing protein" evidence="2">
    <location>
        <begin position="22"/>
        <end position="378"/>
    </location>
</feature>
<reference evidence="3 4" key="1">
    <citation type="submission" date="2019-02" db="EMBL/GenBank/DDBJ databases">
        <title>Deep-cultivation of Planctomycetes and their phenomic and genomic characterization uncovers novel biology.</title>
        <authorList>
            <person name="Wiegand S."/>
            <person name="Jogler M."/>
            <person name="Boedeker C."/>
            <person name="Pinto D."/>
            <person name="Vollmers J."/>
            <person name="Rivas-Marin E."/>
            <person name="Kohn T."/>
            <person name="Peeters S.H."/>
            <person name="Heuer A."/>
            <person name="Rast P."/>
            <person name="Oberbeckmann S."/>
            <person name="Bunk B."/>
            <person name="Jeske O."/>
            <person name="Meyerdierks A."/>
            <person name="Storesund J.E."/>
            <person name="Kallscheuer N."/>
            <person name="Luecker S."/>
            <person name="Lage O.M."/>
            <person name="Pohl T."/>
            <person name="Merkel B.J."/>
            <person name="Hornburger P."/>
            <person name="Mueller R.-W."/>
            <person name="Bruemmer F."/>
            <person name="Labrenz M."/>
            <person name="Spormann A.M."/>
            <person name="Op den Camp H."/>
            <person name="Overmann J."/>
            <person name="Amann R."/>
            <person name="Jetten M.S.M."/>
            <person name="Mascher T."/>
            <person name="Medema M.H."/>
            <person name="Devos D.P."/>
            <person name="Kaster A.-K."/>
            <person name="Ovreas L."/>
            <person name="Rohde M."/>
            <person name="Galperin M.Y."/>
            <person name="Jogler C."/>
        </authorList>
    </citation>
    <scope>NUCLEOTIDE SEQUENCE [LARGE SCALE GENOMIC DNA]</scope>
    <source>
        <strain evidence="3 4">Mal4</strain>
    </source>
</reference>
<evidence type="ECO:0000256" key="1">
    <source>
        <dbReference type="SAM" id="Phobius"/>
    </source>
</evidence>
<keyword evidence="1" id="KW-0812">Transmembrane</keyword>